<accession>A0ABR2Q4Y6</accession>
<comment type="similarity">
    <text evidence="1">Belongs to the ACBP family.</text>
</comment>
<dbReference type="InterPro" id="IPR000582">
    <property type="entry name" value="Acyl-CoA-binding_protein"/>
</dbReference>
<dbReference type="Gene3D" id="1.20.80.10">
    <property type="match status" value="1"/>
</dbReference>
<sequence length="518" mass="56345">MDIFFEFLFTVSFSFIGSFILDKLLSFSSIIDQHLEILSGSYVEVTTESAEHVFECEKGIGFVSEAVKNDAFGESVEEIDTHEEFLDGSERSSEVKEGTFEGEENFVGETTKVGLAKEDEEEIGGLECEKEDEKDCLMKGLYDDDDDDWEIIERTELEKDFGKAVCLLECKRNADKDFKLGNDLKIQLYGLHKIATEGPCYEPQPMPFKLSARAKWDAWKRLGSMSQEAAMELYIILVSNSISGFVQDDVCGDGKQDSADTKANTKLPVDVETMSVNQAIDVDYNSTSNELTAPIQSSDGIKSAGEPVRHVAGSGKGPEWRVKSALVASSSAANVVTEVAMADSAIKAAFDPVVEPVLAAEAIGGCEFPGDVSDELAMMDATCISPGLQDYTVGGFEVACNVEEQDNLVQTGKVAPQVDEFPPLQSHSLKKSKQRGGVGKPATLVGSKNKFEILNEITNEVVVVPRKPRVAYLGVANLWQELRTKKIDKINSKGSETSSSLGGALLCNDSSFLECQGV</sequence>
<dbReference type="PANTHER" id="PTHR23310">
    <property type="entry name" value="ACYL-COA-BINDING PROTEIN, ACBP"/>
    <property type="match status" value="1"/>
</dbReference>
<dbReference type="PANTHER" id="PTHR23310:SF105">
    <property type="entry name" value="ACYL-COA-BINDING DOMAIN-CONTAINING PROTEIN 5"/>
    <property type="match status" value="1"/>
</dbReference>
<evidence type="ECO:0000256" key="1">
    <source>
        <dbReference type="ARBA" id="ARBA00005567"/>
    </source>
</evidence>
<gene>
    <name evidence="4" type="ORF">V6N11_075994</name>
</gene>
<keyword evidence="5" id="KW-1185">Reference proteome</keyword>
<organism evidence="4 5">
    <name type="scientific">Hibiscus sabdariffa</name>
    <name type="common">roselle</name>
    <dbReference type="NCBI Taxonomy" id="183260"/>
    <lineage>
        <taxon>Eukaryota</taxon>
        <taxon>Viridiplantae</taxon>
        <taxon>Streptophyta</taxon>
        <taxon>Embryophyta</taxon>
        <taxon>Tracheophyta</taxon>
        <taxon>Spermatophyta</taxon>
        <taxon>Magnoliopsida</taxon>
        <taxon>eudicotyledons</taxon>
        <taxon>Gunneridae</taxon>
        <taxon>Pentapetalae</taxon>
        <taxon>rosids</taxon>
        <taxon>malvids</taxon>
        <taxon>Malvales</taxon>
        <taxon>Malvaceae</taxon>
        <taxon>Malvoideae</taxon>
        <taxon>Hibiscus</taxon>
    </lineage>
</organism>
<dbReference type="PRINTS" id="PR00689">
    <property type="entry name" value="ACOABINDINGP"/>
</dbReference>
<comment type="caution">
    <text evidence="4">The sequence shown here is derived from an EMBL/GenBank/DDBJ whole genome shotgun (WGS) entry which is preliminary data.</text>
</comment>
<evidence type="ECO:0000313" key="4">
    <source>
        <dbReference type="EMBL" id="KAK8995735.1"/>
    </source>
</evidence>
<dbReference type="Proteomes" id="UP001396334">
    <property type="component" value="Unassembled WGS sequence"/>
</dbReference>
<keyword evidence="2" id="KW-0446">Lipid-binding</keyword>
<dbReference type="SUPFAM" id="SSF47027">
    <property type="entry name" value="Acyl-CoA binding protein"/>
    <property type="match status" value="1"/>
</dbReference>
<evidence type="ECO:0000313" key="5">
    <source>
        <dbReference type="Proteomes" id="UP001396334"/>
    </source>
</evidence>
<dbReference type="InterPro" id="IPR035984">
    <property type="entry name" value="Acyl-CoA-binding_sf"/>
</dbReference>
<dbReference type="Pfam" id="PF00887">
    <property type="entry name" value="ACBP"/>
    <property type="match status" value="1"/>
</dbReference>
<feature type="domain" description="ACB" evidence="3">
    <location>
        <begin position="157"/>
        <end position="247"/>
    </location>
</feature>
<dbReference type="PROSITE" id="PS51228">
    <property type="entry name" value="ACB_2"/>
    <property type="match status" value="1"/>
</dbReference>
<evidence type="ECO:0000259" key="3">
    <source>
        <dbReference type="PROSITE" id="PS51228"/>
    </source>
</evidence>
<reference evidence="4 5" key="1">
    <citation type="journal article" date="2024" name="G3 (Bethesda)">
        <title>Genome assembly of Hibiscus sabdariffa L. provides insights into metabolisms of medicinal natural products.</title>
        <authorList>
            <person name="Kim T."/>
        </authorList>
    </citation>
    <scope>NUCLEOTIDE SEQUENCE [LARGE SCALE GENOMIC DNA]</scope>
    <source>
        <strain evidence="4">TK-2024</strain>
        <tissue evidence="4">Old leaves</tissue>
    </source>
</reference>
<protein>
    <recommendedName>
        <fullName evidence="3">ACB domain-containing protein</fullName>
    </recommendedName>
</protein>
<name>A0ABR2Q4Y6_9ROSI</name>
<evidence type="ECO:0000256" key="2">
    <source>
        <dbReference type="ARBA" id="ARBA00023121"/>
    </source>
</evidence>
<dbReference type="InterPro" id="IPR014352">
    <property type="entry name" value="FERM/acyl-CoA-bd_prot_sf"/>
</dbReference>
<dbReference type="EMBL" id="JBBPBN010000045">
    <property type="protein sequence ID" value="KAK8995735.1"/>
    <property type="molecule type" value="Genomic_DNA"/>
</dbReference>
<proteinExistence type="inferred from homology"/>